<dbReference type="InterPro" id="IPR023430">
    <property type="entry name" value="Pept_HybD-like_dom_sf"/>
</dbReference>
<dbReference type="MEROPS" id="A31.004"/>
<proteinExistence type="predicted"/>
<dbReference type="GO" id="GO:0008047">
    <property type="term" value="F:enzyme activator activity"/>
    <property type="evidence" value="ECO:0007669"/>
    <property type="project" value="InterPro"/>
</dbReference>
<dbReference type="InterPro" id="IPR000671">
    <property type="entry name" value="Peptidase_A31"/>
</dbReference>
<evidence type="ECO:0000313" key="1">
    <source>
        <dbReference type="EMBL" id="ACL66378.1"/>
    </source>
</evidence>
<dbReference type="Proteomes" id="UP000007089">
    <property type="component" value="Chromosome"/>
</dbReference>
<dbReference type="HOGENOM" id="CLU_099037_6_1_7"/>
<keyword evidence="2" id="KW-1185">Reference proteome</keyword>
<organism evidence="1 2">
    <name type="scientific">Anaeromyxobacter dehalogenans (strain ATCC BAA-258 / DSM 21875 / 2CP-1)</name>
    <dbReference type="NCBI Taxonomy" id="455488"/>
    <lineage>
        <taxon>Bacteria</taxon>
        <taxon>Pseudomonadati</taxon>
        <taxon>Myxococcota</taxon>
        <taxon>Myxococcia</taxon>
        <taxon>Myxococcales</taxon>
        <taxon>Cystobacterineae</taxon>
        <taxon>Anaeromyxobacteraceae</taxon>
        <taxon>Anaeromyxobacter</taxon>
    </lineage>
</organism>
<accession>B8JFK1</accession>
<dbReference type="RefSeq" id="WP_012634105.1">
    <property type="nucleotide sequence ID" value="NC_011891.1"/>
</dbReference>
<protein>
    <submittedName>
        <fullName evidence="1">Hydrogenase maturation protease</fullName>
    </submittedName>
</protein>
<dbReference type="GO" id="GO:0004175">
    <property type="term" value="F:endopeptidase activity"/>
    <property type="evidence" value="ECO:0007669"/>
    <property type="project" value="TreeGrafter"/>
</dbReference>
<dbReference type="KEGG" id="acp:A2cp1_3043"/>
<reference evidence="1" key="1">
    <citation type="submission" date="2009-01" db="EMBL/GenBank/DDBJ databases">
        <title>Complete sequence of Anaeromyxobacter dehalogenans 2CP-1.</title>
        <authorList>
            <consortium name="US DOE Joint Genome Institute"/>
            <person name="Lucas S."/>
            <person name="Copeland A."/>
            <person name="Lapidus A."/>
            <person name="Glavina del Rio T."/>
            <person name="Dalin E."/>
            <person name="Tice H."/>
            <person name="Bruce D."/>
            <person name="Goodwin L."/>
            <person name="Pitluck S."/>
            <person name="Saunders E."/>
            <person name="Brettin T."/>
            <person name="Detter J.C."/>
            <person name="Han C."/>
            <person name="Larimer F."/>
            <person name="Land M."/>
            <person name="Hauser L."/>
            <person name="Kyrpides N."/>
            <person name="Ovchinnikova G."/>
            <person name="Beliaev A.S."/>
            <person name="Richardson P."/>
        </authorList>
    </citation>
    <scope>NUCLEOTIDE SEQUENCE</scope>
    <source>
        <strain evidence="1">2CP-1</strain>
    </source>
</reference>
<evidence type="ECO:0000313" key="2">
    <source>
        <dbReference type="Proteomes" id="UP000007089"/>
    </source>
</evidence>
<dbReference type="EMBL" id="CP001359">
    <property type="protein sequence ID" value="ACL66378.1"/>
    <property type="molecule type" value="Genomic_DNA"/>
</dbReference>
<name>B8JFK1_ANAD2</name>
<keyword evidence="1" id="KW-0645">Protease</keyword>
<dbReference type="PANTHER" id="PTHR30302:SF5">
    <property type="entry name" value="SLR1876 PROTEIN"/>
    <property type="match status" value="1"/>
</dbReference>
<dbReference type="GO" id="GO:0016485">
    <property type="term" value="P:protein processing"/>
    <property type="evidence" value="ECO:0007669"/>
    <property type="project" value="TreeGrafter"/>
</dbReference>
<sequence>MKIVALALGTSLRGDDAAGLAVARGLEALVPGLEVVEIPELVPDHAEVVASADGVLFLDASVAGAPGEVCATRLSPRPARAAVIHTLMPEEVLGLARALFGRVPPAALVTVAGRDFAFGDALSAEVEAALPLARERAREMVAGFRL</sequence>
<keyword evidence="1" id="KW-0378">Hydrolase</keyword>
<gene>
    <name evidence="1" type="ordered locus">A2cp1_3043</name>
</gene>
<dbReference type="AlphaFoldDB" id="B8JFK1"/>
<dbReference type="PANTHER" id="PTHR30302">
    <property type="entry name" value="HYDROGENASE 1 MATURATION PROTEASE"/>
    <property type="match status" value="1"/>
</dbReference>
<dbReference type="SUPFAM" id="SSF53163">
    <property type="entry name" value="HybD-like"/>
    <property type="match status" value="1"/>
</dbReference>
<dbReference type="NCBIfam" id="TIGR00072">
    <property type="entry name" value="hydrog_prot"/>
    <property type="match status" value="1"/>
</dbReference>
<dbReference type="Gene3D" id="3.40.50.1450">
    <property type="entry name" value="HybD-like"/>
    <property type="match status" value="1"/>
</dbReference>